<dbReference type="RefSeq" id="XP_020992312.1">
    <property type="nucleotide sequence ID" value="XM_021136653.2"/>
</dbReference>
<organism evidence="10 11">
    <name type="scientific">Arachis duranensis</name>
    <name type="common">Wild peanut</name>
    <dbReference type="NCBI Taxonomy" id="130453"/>
    <lineage>
        <taxon>Eukaryota</taxon>
        <taxon>Viridiplantae</taxon>
        <taxon>Streptophyta</taxon>
        <taxon>Embryophyta</taxon>
        <taxon>Tracheophyta</taxon>
        <taxon>Spermatophyta</taxon>
        <taxon>Magnoliopsida</taxon>
        <taxon>eudicotyledons</taxon>
        <taxon>Gunneridae</taxon>
        <taxon>Pentapetalae</taxon>
        <taxon>rosids</taxon>
        <taxon>fabids</taxon>
        <taxon>Fabales</taxon>
        <taxon>Fabaceae</taxon>
        <taxon>Papilionoideae</taxon>
        <taxon>50 kb inversion clade</taxon>
        <taxon>dalbergioids sensu lato</taxon>
        <taxon>Dalbergieae</taxon>
        <taxon>Pterocarpus clade</taxon>
        <taxon>Arachis</taxon>
    </lineage>
</organism>
<name>A0A6P5N4N6_ARADU</name>
<dbReference type="AlphaFoldDB" id="A0A6P5N4N6"/>
<dbReference type="InterPro" id="IPR002182">
    <property type="entry name" value="NB-ARC"/>
</dbReference>
<evidence type="ECO:0000256" key="5">
    <source>
        <dbReference type="SAM" id="MobiDB-lite"/>
    </source>
</evidence>
<feature type="region of interest" description="Disordered" evidence="5">
    <location>
        <begin position="693"/>
        <end position="767"/>
    </location>
</feature>
<dbReference type="InterPro" id="IPR027417">
    <property type="entry name" value="P-loop_NTPase"/>
</dbReference>
<evidence type="ECO:0000256" key="3">
    <source>
        <dbReference type="ARBA" id="ARBA00022821"/>
    </source>
</evidence>
<dbReference type="FunFam" id="1.10.10.10:FF:000322">
    <property type="entry name" value="Probable disease resistance protein At1g63360"/>
    <property type="match status" value="1"/>
</dbReference>
<dbReference type="InterPro" id="IPR032675">
    <property type="entry name" value="LRR_dom_sf"/>
</dbReference>
<dbReference type="GO" id="GO:0005524">
    <property type="term" value="F:ATP binding"/>
    <property type="evidence" value="ECO:0007669"/>
    <property type="project" value="UniProtKB-KW"/>
</dbReference>
<keyword evidence="4" id="KW-0067">ATP-binding</keyword>
<evidence type="ECO:0000313" key="11">
    <source>
        <dbReference type="RefSeq" id="XP_020992312.1"/>
    </source>
</evidence>
<dbReference type="Proteomes" id="UP000515211">
    <property type="component" value="Chromosome 3"/>
</dbReference>
<feature type="domain" description="Disease resistance N-terminal" evidence="7">
    <location>
        <begin position="15"/>
        <end position="95"/>
    </location>
</feature>
<dbReference type="PRINTS" id="PR00364">
    <property type="entry name" value="DISEASERSIST"/>
</dbReference>
<feature type="compositionally biased region" description="Polar residues" evidence="5">
    <location>
        <begin position="727"/>
        <end position="743"/>
    </location>
</feature>
<feature type="compositionally biased region" description="Polar residues" evidence="5">
    <location>
        <begin position="699"/>
        <end position="718"/>
    </location>
</feature>
<dbReference type="SUPFAM" id="SSF52058">
    <property type="entry name" value="L domain-like"/>
    <property type="match status" value="2"/>
</dbReference>
<dbReference type="Gene3D" id="3.80.10.10">
    <property type="entry name" value="Ribonuclease Inhibitor"/>
    <property type="match status" value="3"/>
</dbReference>
<reference evidence="11" key="2">
    <citation type="submission" date="2025-08" db="UniProtKB">
        <authorList>
            <consortium name="RefSeq"/>
        </authorList>
    </citation>
    <scope>IDENTIFICATION</scope>
    <source>
        <tissue evidence="11">Whole plant</tissue>
    </source>
</reference>
<feature type="domain" description="NB-ARC" evidence="6">
    <location>
        <begin position="167"/>
        <end position="336"/>
    </location>
</feature>
<dbReference type="PANTHER" id="PTHR36766">
    <property type="entry name" value="PLANT BROAD-SPECTRUM MILDEW RESISTANCE PROTEIN RPW8"/>
    <property type="match status" value="1"/>
</dbReference>
<dbReference type="SUPFAM" id="SSF52540">
    <property type="entry name" value="P-loop containing nucleoside triphosphate hydrolases"/>
    <property type="match status" value="1"/>
</dbReference>
<dbReference type="Pfam" id="PF23559">
    <property type="entry name" value="WHD_DRP"/>
    <property type="match status" value="1"/>
</dbReference>
<keyword evidence="10" id="KW-1185">Reference proteome</keyword>
<accession>A0A6P5N4N6</accession>
<dbReference type="Pfam" id="PF23598">
    <property type="entry name" value="LRR_14"/>
    <property type="match status" value="1"/>
</dbReference>
<dbReference type="KEGG" id="adu:107477510"/>
<keyword evidence="1" id="KW-0677">Repeat</keyword>
<dbReference type="GO" id="GO:0043531">
    <property type="term" value="F:ADP binding"/>
    <property type="evidence" value="ECO:0007669"/>
    <property type="project" value="InterPro"/>
</dbReference>
<dbReference type="Pfam" id="PF00931">
    <property type="entry name" value="NB-ARC"/>
    <property type="match status" value="1"/>
</dbReference>
<keyword evidence="2" id="KW-0547">Nucleotide-binding</keyword>
<sequence length="1121" mass="126088">MAAKLYGGAYLSHFVDAGLVKLSSILEEDDSFLQRKDLLVRLQDCLNDVRSVLDDAEHKQFTDVTVKKWYVDLKDALYLADDFLDELRTKAVIAATQKDQGNSFSWFRPVDSYVEDSDVSEDIVRRIESLVARKNVLSLKESAKVDMSSIFPSTSLVETRDIFGREQDMMEIVKLLLDDDGDLSVIPIVGLRGIGKTTLAQCVYNNPMVKESFDILAWVCVSEEFDVVKITKVIIEAITRSSCNLTDWNLLQLDLQERFWGRKFFVVLDDLCNANYDKWNTFLKPFKEGVKGSKILVTTRSEMVASMVQTVPSYQLSLLSDEDCWSVFAKQAYDSTDDLVKNPTLEKIRRDIIKKCDGLPLVAQALGSLLRVNSNVKYWNHFLKSEIKVIPELTISYYILPSYLKECFVYCSLYPKGYEFSKDELILLWMAEDLLQPGQKKTMEEVGDDYFDELVVRSFFQPHSTRENIFVMHDLIHDLAVSLAEKFYFRAEELQNVDEVDIKTRHLSHNAKGNYSMSKLLGLCDKVKHTRTFLEINLESQIPFNMKNAPSILLSQLKCLRTLSFKRFPLESLPDSIGELIHLRYLDLSETYIGTLPETFGNLYNLQTLKLSGCRNLKMLPAGLTNLVNLRHLDIRGTYLHEMPKGMGKLKSLQLLLTLKTTPEPNPGFQGTSTVSEIEEIPHEPLMETKSAVSRFPLGSSSDTSGSPEPKETSSAMLSHQVEAEPDSQSSMGKTDIPITTQAAVIPPTNTPSTTAPFKAETLSSEEAGEQRSSFKVLKVSTVSQLKSLPPMLHTLKIEGCESLEAIPNDLLAGLTALKELYLIGCGSLTSLPSLGSVTVLYIQNCRRLENLSSPESKIAFLHQLSIGSSCDSVTTLPLNIFCQLKSLCIWDCPNLATFHFRGEPRCDLTSLESLEIRDCPKLKSFPVEGLHAPSLVSILLSNCESLEKLPNAMDSLISLKSLFLHRCPQIKSFPPRGLPSGLVFLSIAFCDKLKPQKDWGLHNLKSLSRFELEGGCIGMESFPEENLLPFNIDSLSISMLKHLKKLDNKGFRHLNSLRSLEIHCCKMLQSLPDEGFPSSLEHLCVQECSLLTPRLKSLTGDELHKMAHIQHVQIDGQVLY</sequence>
<keyword evidence="3" id="KW-0611">Plant defense</keyword>
<dbReference type="InterPro" id="IPR041118">
    <property type="entry name" value="Rx_N"/>
</dbReference>
<feature type="domain" description="Disease resistance protein winged helix" evidence="8">
    <location>
        <begin position="413"/>
        <end position="480"/>
    </location>
</feature>
<evidence type="ECO:0000256" key="2">
    <source>
        <dbReference type="ARBA" id="ARBA00022741"/>
    </source>
</evidence>
<dbReference type="Gene3D" id="1.10.10.10">
    <property type="entry name" value="Winged helix-like DNA-binding domain superfamily/Winged helix DNA-binding domain"/>
    <property type="match status" value="1"/>
</dbReference>
<gene>
    <name evidence="11" type="primary">LOC107477510</name>
</gene>
<proteinExistence type="predicted"/>
<dbReference type="GO" id="GO:0006952">
    <property type="term" value="P:defense response"/>
    <property type="evidence" value="ECO:0007669"/>
    <property type="project" value="UniProtKB-KW"/>
</dbReference>
<feature type="domain" description="Disease resistance R13L4/SHOC-2-like LRR" evidence="9">
    <location>
        <begin position="552"/>
        <end position="661"/>
    </location>
</feature>
<evidence type="ECO:0000256" key="1">
    <source>
        <dbReference type="ARBA" id="ARBA00022737"/>
    </source>
</evidence>
<dbReference type="Gene3D" id="3.40.50.300">
    <property type="entry name" value="P-loop containing nucleotide triphosphate hydrolases"/>
    <property type="match status" value="1"/>
</dbReference>
<dbReference type="GeneID" id="107477510"/>
<dbReference type="InterPro" id="IPR036388">
    <property type="entry name" value="WH-like_DNA-bd_sf"/>
</dbReference>
<dbReference type="InterPro" id="IPR055414">
    <property type="entry name" value="LRR_R13L4/SHOC2-like"/>
</dbReference>
<evidence type="ECO:0000259" key="7">
    <source>
        <dbReference type="Pfam" id="PF18052"/>
    </source>
</evidence>
<dbReference type="InterPro" id="IPR058922">
    <property type="entry name" value="WHD_DRP"/>
</dbReference>
<dbReference type="PANTHER" id="PTHR36766:SF51">
    <property type="entry name" value="DISEASE RESISTANCE RPP13-LIKE PROTEIN 1"/>
    <property type="match status" value="1"/>
</dbReference>
<evidence type="ECO:0000259" key="6">
    <source>
        <dbReference type="Pfam" id="PF00931"/>
    </source>
</evidence>
<evidence type="ECO:0000259" key="8">
    <source>
        <dbReference type="Pfam" id="PF23559"/>
    </source>
</evidence>
<evidence type="ECO:0000313" key="10">
    <source>
        <dbReference type="Proteomes" id="UP000515211"/>
    </source>
</evidence>
<reference evidence="10" key="1">
    <citation type="journal article" date="2016" name="Nat. Genet.">
        <title>The genome sequences of Arachis duranensis and Arachis ipaensis, the diploid ancestors of cultivated peanut.</title>
        <authorList>
            <person name="Bertioli D.J."/>
            <person name="Cannon S.B."/>
            <person name="Froenicke L."/>
            <person name="Huang G."/>
            <person name="Farmer A.D."/>
            <person name="Cannon E.K."/>
            <person name="Liu X."/>
            <person name="Gao D."/>
            <person name="Clevenger J."/>
            <person name="Dash S."/>
            <person name="Ren L."/>
            <person name="Moretzsohn M.C."/>
            <person name="Shirasawa K."/>
            <person name="Huang W."/>
            <person name="Vidigal B."/>
            <person name="Abernathy B."/>
            <person name="Chu Y."/>
            <person name="Niederhuth C.E."/>
            <person name="Umale P."/>
            <person name="Araujo A.C."/>
            <person name="Kozik A."/>
            <person name="Kim K.D."/>
            <person name="Burow M.D."/>
            <person name="Varshney R.K."/>
            <person name="Wang X."/>
            <person name="Zhang X."/>
            <person name="Barkley N."/>
            <person name="Guimaraes P.M."/>
            <person name="Isobe S."/>
            <person name="Guo B."/>
            <person name="Liao B."/>
            <person name="Stalker H.T."/>
            <person name="Schmitz R.J."/>
            <person name="Scheffler B.E."/>
            <person name="Leal-Bertioli S.C."/>
            <person name="Xun X."/>
            <person name="Jackson S.A."/>
            <person name="Michelmore R."/>
            <person name="Ozias-Akins P."/>
        </authorList>
    </citation>
    <scope>NUCLEOTIDE SEQUENCE [LARGE SCALE GENOMIC DNA]</scope>
    <source>
        <strain evidence="10">cv. V14167</strain>
    </source>
</reference>
<dbReference type="Gene3D" id="1.20.5.4130">
    <property type="match status" value="1"/>
</dbReference>
<protein>
    <submittedName>
        <fullName evidence="11">Disease resistance protein At3g14460</fullName>
    </submittedName>
</protein>
<dbReference type="Gene3D" id="1.10.8.430">
    <property type="entry name" value="Helical domain of apoptotic protease-activating factors"/>
    <property type="match status" value="1"/>
</dbReference>
<dbReference type="GO" id="GO:0051707">
    <property type="term" value="P:response to other organism"/>
    <property type="evidence" value="ECO:0007669"/>
    <property type="project" value="UniProtKB-ARBA"/>
</dbReference>
<dbReference type="InterPro" id="IPR042197">
    <property type="entry name" value="Apaf_helical"/>
</dbReference>
<evidence type="ECO:0000256" key="4">
    <source>
        <dbReference type="ARBA" id="ARBA00022840"/>
    </source>
</evidence>
<evidence type="ECO:0000259" key="9">
    <source>
        <dbReference type="Pfam" id="PF23598"/>
    </source>
</evidence>
<dbReference type="Pfam" id="PF18052">
    <property type="entry name" value="Rx_N"/>
    <property type="match status" value="1"/>
</dbReference>